<gene>
    <name evidence="1" type="ORF">BTN49_2753</name>
</gene>
<keyword evidence="2" id="KW-1185">Reference proteome</keyword>
<reference evidence="2" key="1">
    <citation type="submission" date="2017-04" db="EMBL/GenBank/DDBJ databases">
        <title>Genome evolution of the luminous symbionts of deep sea anglerfish.</title>
        <authorList>
            <person name="Hendry T.A."/>
        </authorList>
    </citation>
    <scope>NUCLEOTIDE SEQUENCE [LARGE SCALE GENOMIC DNA]</scope>
</reference>
<sequence length="52" mass="6073">MLYVRFNYQFRKVEEISLSLEIEVKDNSGLCGKYTVKGELLISVFKQKDEAL</sequence>
<name>A0A2A5T0S1_9GAMM</name>
<dbReference type="Proteomes" id="UP000219020">
    <property type="component" value="Unassembled WGS sequence"/>
</dbReference>
<organism evidence="1 2">
    <name type="scientific">Candidatus Enterovibrio escicola</name>
    <dbReference type="NCBI Taxonomy" id="1927127"/>
    <lineage>
        <taxon>Bacteria</taxon>
        <taxon>Pseudomonadati</taxon>
        <taxon>Pseudomonadota</taxon>
        <taxon>Gammaproteobacteria</taxon>
        <taxon>Vibrionales</taxon>
        <taxon>Vibrionaceae</taxon>
        <taxon>Enterovibrio</taxon>
    </lineage>
</organism>
<proteinExistence type="predicted"/>
<evidence type="ECO:0000313" key="2">
    <source>
        <dbReference type="Proteomes" id="UP000219020"/>
    </source>
</evidence>
<dbReference type="AlphaFoldDB" id="A0A2A5T0S1"/>
<evidence type="ECO:0000313" key="1">
    <source>
        <dbReference type="EMBL" id="PCS21741.1"/>
    </source>
</evidence>
<comment type="caution">
    <text evidence="1">The sequence shown here is derived from an EMBL/GenBank/DDBJ whole genome shotgun (WGS) entry which is preliminary data.</text>
</comment>
<accession>A0A2A5T0S1</accession>
<dbReference type="EMBL" id="NBYY01000031">
    <property type="protein sequence ID" value="PCS21741.1"/>
    <property type="molecule type" value="Genomic_DNA"/>
</dbReference>
<protein>
    <submittedName>
        <fullName evidence="1">Uncharacterized protein</fullName>
    </submittedName>
</protein>